<evidence type="ECO:0000313" key="3">
    <source>
        <dbReference type="Proteomes" id="UP001266305"/>
    </source>
</evidence>
<proteinExistence type="inferred from homology"/>
<sequence length="380" mass="41751">MAMLGAAPNCDGLKRGKAAPSSWPARGHLMRHVEEALHSRHSAHTGCHPLVIKHRELEREIRYFTETIAKLFQKVVDPVHLEILRTDSEAWQRFVAVAGLPRDEANALYEALKKLTTHKVIDDKEKRQKDRQFREWFLKNIPRLRRDIQESIRKLYALADRIEKVHRDSTISNVVSSTTGTASGIMSILGLVLAPFTGGTSLALTAAGAGLGTLSIVAGFITSTVEHSHTSSAQAEASRLSATSIDKLKKFSEVMHEMPPNLRSRVTDFYIATEVIGKQVHAMRGARAGAQHPGQNSAQNGADLVLTSGPTNWLAGRGGRMVHAASAGILLVLDVVNLVYESKHLLEGANSQSAEELRQRAQMLEANLKVLSQICRHLNL</sequence>
<dbReference type="Pfam" id="PF05461">
    <property type="entry name" value="ApoL"/>
    <property type="match status" value="1"/>
</dbReference>
<organism evidence="2 3">
    <name type="scientific">Saguinus oedipus</name>
    <name type="common">Cotton-top tamarin</name>
    <name type="synonym">Oedipomidas oedipus</name>
    <dbReference type="NCBI Taxonomy" id="9490"/>
    <lineage>
        <taxon>Eukaryota</taxon>
        <taxon>Metazoa</taxon>
        <taxon>Chordata</taxon>
        <taxon>Craniata</taxon>
        <taxon>Vertebrata</taxon>
        <taxon>Euteleostomi</taxon>
        <taxon>Mammalia</taxon>
        <taxon>Eutheria</taxon>
        <taxon>Euarchontoglires</taxon>
        <taxon>Primates</taxon>
        <taxon>Haplorrhini</taxon>
        <taxon>Platyrrhini</taxon>
        <taxon>Cebidae</taxon>
        <taxon>Callitrichinae</taxon>
        <taxon>Saguinus</taxon>
    </lineage>
</organism>
<evidence type="ECO:0000313" key="2">
    <source>
        <dbReference type="EMBL" id="KAK2121484.1"/>
    </source>
</evidence>
<dbReference type="InterPro" id="IPR008405">
    <property type="entry name" value="ApoL"/>
</dbReference>
<comment type="similarity">
    <text evidence="1">Belongs to the apolipoprotein L family.</text>
</comment>
<evidence type="ECO:0000256" key="1">
    <source>
        <dbReference type="ARBA" id="ARBA00010090"/>
    </source>
</evidence>
<comment type="caution">
    <text evidence="2">The sequence shown here is derived from an EMBL/GenBank/DDBJ whole genome shotgun (WGS) entry which is preliminary data.</text>
</comment>
<dbReference type="PANTHER" id="PTHR14096">
    <property type="entry name" value="APOLIPOPROTEIN L"/>
    <property type="match status" value="1"/>
</dbReference>
<gene>
    <name evidence="2" type="primary">APOL3_1</name>
    <name evidence="2" type="ORF">P7K49_002870</name>
</gene>
<keyword evidence="3" id="KW-1185">Reference proteome</keyword>
<protein>
    <submittedName>
        <fullName evidence="2">Apolipoprotein L3</fullName>
    </submittedName>
</protein>
<accession>A0ABQ9WIK0</accession>
<reference evidence="2 3" key="1">
    <citation type="submission" date="2023-05" db="EMBL/GenBank/DDBJ databases">
        <title>B98-5 Cell Line De Novo Hybrid Assembly: An Optical Mapping Approach.</title>
        <authorList>
            <person name="Kananen K."/>
            <person name="Auerbach J.A."/>
            <person name="Kautto E."/>
            <person name="Blachly J.S."/>
        </authorList>
    </citation>
    <scope>NUCLEOTIDE SEQUENCE [LARGE SCALE GENOMIC DNA]</scope>
    <source>
        <strain evidence="2">B95-8</strain>
        <tissue evidence="2">Cell line</tissue>
    </source>
</reference>
<dbReference type="Proteomes" id="UP001266305">
    <property type="component" value="Unassembled WGS sequence"/>
</dbReference>
<name>A0ABQ9WIK0_SAGOE</name>
<dbReference type="EMBL" id="JASSZA010000001">
    <property type="protein sequence ID" value="KAK2121484.1"/>
    <property type="molecule type" value="Genomic_DNA"/>
</dbReference>
<dbReference type="PANTHER" id="PTHR14096:SF40">
    <property type="entry name" value="APOLIPOPROTEIN L3"/>
    <property type="match status" value="1"/>
</dbReference>